<dbReference type="AlphaFoldDB" id="X1NBC6"/>
<evidence type="ECO:0000313" key="1">
    <source>
        <dbReference type="EMBL" id="GAI40943.1"/>
    </source>
</evidence>
<protein>
    <submittedName>
        <fullName evidence="1">Uncharacterized protein</fullName>
    </submittedName>
</protein>
<name>X1NBC6_9ZZZZ</name>
<dbReference type="EMBL" id="BARV01029084">
    <property type="protein sequence ID" value="GAI40943.1"/>
    <property type="molecule type" value="Genomic_DNA"/>
</dbReference>
<sequence length="37" mass="4306">MVRARGDSYYLAYNVAQTFLSALSGWNRLWNRQVGIK</sequence>
<proteinExistence type="predicted"/>
<reference evidence="1" key="1">
    <citation type="journal article" date="2014" name="Front. Microbiol.">
        <title>High frequency of phylogenetically diverse reductive dehalogenase-homologous genes in deep subseafloor sedimentary metagenomes.</title>
        <authorList>
            <person name="Kawai M."/>
            <person name="Futagami T."/>
            <person name="Toyoda A."/>
            <person name="Takaki Y."/>
            <person name="Nishi S."/>
            <person name="Hori S."/>
            <person name="Arai W."/>
            <person name="Tsubouchi T."/>
            <person name="Morono Y."/>
            <person name="Uchiyama I."/>
            <person name="Ito T."/>
            <person name="Fujiyama A."/>
            <person name="Inagaki F."/>
            <person name="Takami H."/>
        </authorList>
    </citation>
    <scope>NUCLEOTIDE SEQUENCE</scope>
    <source>
        <strain evidence="1">Expedition CK06-06</strain>
    </source>
</reference>
<comment type="caution">
    <text evidence="1">The sequence shown here is derived from an EMBL/GenBank/DDBJ whole genome shotgun (WGS) entry which is preliminary data.</text>
</comment>
<gene>
    <name evidence="1" type="ORF">S06H3_46442</name>
</gene>
<feature type="non-terminal residue" evidence="1">
    <location>
        <position position="37"/>
    </location>
</feature>
<accession>X1NBC6</accession>
<organism evidence="1">
    <name type="scientific">marine sediment metagenome</name>
    <dbReference type="NCBI Taxonomy" id="412755"/>
    <lineage>
        <taxon>unclassified sequences</taxon>
        <taxon>metagenomes</taxon>
        <taxon>ecological metagenomes</taxon>
    </lineage>
</organism>